<evidence type="ECO:0000256" key="1">
    <source>
        <dbReference type="SAM" id="Phobius"/>
    </source>
</evidence>
<dbReference type="AlphaFoldDB" id="A0A6J6S9N0"/>
<sequence length="103" mass="10413">MIWMAILLGAAGTYVEKLIGFILPASTLDRPIVRSIAGLLPVSLLAALVIVQTFAAGQAVAVDARLAGLAAAIVALVLRAPFLVVILVAAITAGLLRAAGLAE</sequence>
<feature type="transmembrane region" description="Helical" evidence="1">
    <location>
        <begin position="36"/>
        <end position="57"/>
    </location>
</feature>
<feature type="transmembrane region" description="Helical" evidence="1">
    <location>
        <begin position="69"/>
        <end position="96"/>
    </location>
</feature>
<keyword evidence="1" id="KW-1133">Transmembrane helix</keyword>
<keyword evidence="1" id="KW-0472">Membrane</keyword>
<protein>
    <submittedName>
        <fullName evidence="2">Unannotated protein</fullName>
    </submittedName>
</protein>
<dbReference type="EMBL" id="CAEZYW010000019">
    <property type="protein sequence ID" value="CAB4731581.1"/>
    <property type="molecule type" value="Genomic_DNA"/>
</dbReference>
<dbReference type="InterPro" id="IPR008407">
    <property type="entry name" value="Brnchd-chn_aa_trnsp_AzlD"/>
</dbReference>
<keyword evidence="1" id="KW-0812">Transmembrane</keyword>
<accession>A0A6J6S9N0</accession>
<reference evidence="2" key="1">
    <citation type="submission" date="2020-05" db="EMBL/GenBank/DDBJ databases">
        <authorList>
            <person name="Chiriac C."/>
            <person name="Salcher M."/>
            <person name="Ghai R."/>
            <person name="Kavagutti S V."/>
        </authorList>
    </citation>
    <scope>NUCLEOTIDE SEQUENCE</scope>
</reference>
<gene>
    <name evidence="2" type="ORF">UFOPK2786_00217</name>
</gene>
<name>A0A6J6S9N0_9ZZZZ</name>
<organism evidence="2">
    <name type="scientific">freshwater metagenome</name>
    <dbReference type="NCBI Taxonomy" id="449393"/>
    <lineage>
        <taxon>unclassified sequences</taxon>
        <taxon>metagenomes</taxon>
        <taxon>ecological metagenomes</taxon>
    </lineage>
</organism>
<dbReference type="Pfam" id="PF05437">
    <property type="entry name" value="AzlD"/>
    <property type="match status" value="1"/>
</dbReference>
<evidence type="ECO:0000313" key="2">
    <source>
        <dbReference type="EMBL" id="CAB4731581.1"/>
    </source>
</evidence>
<proteinExistence type="predicted"/>